<sequence length="41" mass="4659">MTELRSRKMAMISGAERETAAKVAYASARSEWRKHVEPEPP</sequence>
<organism evidence="1 2">
    <name type="scientific">Chondromyces crocatus</name>
    <dbReference type="NCBI Taxonomy" id="52"/>
    <lineage>
        <taxon>Bacteria</taxon>
        <taxon>Pseudomonadati</taxon>
        <taxon>Myxococcota</taxon>
        <taxon>Polyangia</taxon>
        <taxon>Polyangiales</taxon>
        <taxon>Polyangiaceae</taxon>
        <taxon>Chondromyces</taxon>
    </lineage>
</organism>
<accession>A0A0K1EHG2</accession>
<name>A0A0K1EHG2_CHOCO</name>
<proteinExistence type="predicted"/>
<dbReference type="EMBL" id="CP012159">
    <property type="protein sequence ID" value="AKT40294.1"/>
    <property type="molecule type" value="Genomic_DNA"/>
</dbReference>
<protein>
    <submittedName>
        <fullName evidence="1">Uncharacterized protein</fullName>
    </submittedName>
</protein>
<gene>
    <name evidence="1" type="ORF">CMC5_044470</name>
</gene>
<keyword evidence="2" id="KW-1185">Reference proteome</keyword>
<dbReference type="KEGG" id="ccro:CMC5_044470"/>
<reference evidence="1 2" key="1">
    <citation type="submission" date="2015-07" db="EMBL/GenBank/DDBJ databases">
        <title>Genome analysis of myxobacterium Chondromyces crocatus Cm c5 reveals a high potential for natural compound synthesis and the genetic basis for the loss of fruiting body formation.</title>
        <authorList>
            <person name="Zaburannyi N."/>
            <person name="Bunk B."/>
            <person name="Maier J."/>
            <person name="Overmann J."/>
            <person name="Mueller R."/>
        </authorList>
    </citation>
    <scope>NUCLEOTIDE SEQUENCE [LARGE SCALE GENOMIC DNA]</scope>
    <source>
        <strain evidence="1 2">Cm c5</strain>
    </source>
</reference>
<evidence type="ECO:0000313" key="1">
    <source>
        <dbReference type="EMBL" id="AKT40294.1"/>
    </source>
</evidence>
<dbReference type="AlphaFoldDB" id="A0A0K1EHG2"/>
<evidence type="ECO:0000313" key="2">
    <source>
        <dbReference type="Proteomes" id="UP000067626"/>
    </source>
</evidence>
<dbReference type="Proteomes" id="UP000067626">
    <property type="component" value="Chromosome"/>
</dbReference>